<feature type="compositionally biased region" description="Acidic residues" evidence="1">
    <location>
        <begin position="126"/>
        <end position="136"/>
    </location>
</feature>
<feature type="region of interest" description="Disordered" evidence="1">
    <location>
        <begin position="79"/>
        <end position="164"/>
    </location>
</feature>
<feature type="non-terminal residue" evidence="2">
    <location>
        <position position="1"/>
    </location>
</feature>
<accession>A0A9Q1F211</accession>
<evidence type="ECO:0000313" key="3">
    <source>
        <dbReference type="Proteomes" id="UP001152622"/>
    </source>
</evidence>
<proteinExistence type="predicted"/>
<dbReference type="Proteomes" id="UP001152622">
    <property type="component" value="Chromosome 9"/>
</dbReference>
<sequence length="164" mass="18443">MATGGHAPETDVLINLHQVLAEEEEGAADGEEDEDWERALSVERFGDIISESATSGGEKMGRCYNEKDFEYHRHTFHHTHHPLSTHLPPTLRFRKRVLSIDRRRKKKRRKKKTSMPPSEVTPTIQEVDEEEAESEAEGQGQAATPTEQPDSKPKFSLGGAEDLA</sequence>
<feature type="compositionally biased region" description="Basic residues" evidence="1">
    <location>
        <begin position="92"/>
        <end position="113"/>
    </location>
</feature>
<evidence type="ECO:0000256" key="1">
    <source>
        <dbReference type="SAM" id="MobiDB-lite"/>
    </source>
</evidence>
<comment type="caution">
    <text evidence="2">The sequence shown here is derived from an EMBL/GenBank/DDBJ whole genome shotgun (WGS) entry which is preliminary data.</text>
</comment>
<protein>
    <submittedName>
        <fullName evidence="2">Uncharacterized protein</fullName>
    </submittedName>
</protein>
<gene>
    <name evidence="2" type="ORF">SKAU_G00246840</name>
</gene>
<dbReference type="AlphaFoldDB" id="A0A9Q1F211"/>
<name>A0A9Q1F211_SYNKA</name>
<dbReference type="EMBL" id="JAINUF010000009">
    <property type="protein sequence ID" value="KAJ8349554.1"/>
    <property type="molecule type" value="Genomic_DNA"/>
</dbReference>
<evidence type="ECO:0000313" key="2">
    <source>
        <dbReference type="EMBL" id="KAJ8349554.1"/>
    </source>
</evidence>
<organism evidence="2 3">
    <name type="scientific">Synaphobranchus kaupii</name>
    <name type="common">Kaup's arrowtooth eel</name>
    <dbReference type="NCBI Taxonomy" id="118154"/>
    <lineage>
        <taxon>Eukaryota</taxon>
        <taxon>Metazoa</taxon>
        <taxon>Chordata</taxon>
        <taxon>Craniata</taxon>
        <taxon>Vertebrata</taxon>
        <taxon>Euteleostomi</taxon>
        <taxon>Actinopterygii</taxon>
        <taxon>Neopterygii</taxon>
        <taxon>Teleostei</taxon>
        <taxon>Anguilliformes</taxon>
        <taxon>Synaphobranchidae</taxon>
        <taxon>Synaphobranchus</taxon>
    </lineage>
</organism>
<keyword evidence="3" id="KW-1185">Reference proteome</keyword>
<dbReference type="OrthoDB" id="9950195at2759"/>
<reference evidence="2" key="1">
    <citation type="journal article" date="2023" name="Science">
        <title>Genome structures resolve the early diversification of teleost fishes.</title>
        <authorList>
            <person name="Parey E."/>
            <person name="Louis A."/>
            <person name="Montfort J."/>
            <person name="Bouchez O."/>
            <person name="Roques C."/>
            <person name="Iampietro C."/>
            <person name="Lluch J."/>
            <person name="Castinel A."/>
            <person name="Donnadieu C."/>
            <person name="Desvignes T."/>
            <person name="Floi Bucao C."/>
            <person name="Jouanno E."/>
            <person name="Wen M."/>
            <person name="Mejri S."/>
            <person name="Dirks R."/>
            <person name="Jansen H."/>
            <person name="Henkel C."/>
            <person name="Chen W.J."/>
            <person name="Zahm M."/>
            <person name="Cabau C."/>
            <person name="Klopp C."/>
            <person name="Thompson A.W."/>
            <person name="Robinson-Rechavi M."/>
            <person name="Braasch I."/>
            <person name="Lecointre G."/>
            <person name="Bobe J."/>
            <person name="Postlethwait J.H."/>
            <person name="Berthelot C."/>
            <person name="Roest Crollius H."/>
            <person name="Guiguen Y."/>
        </authorList>
    </citation>
    <scope>NUCLEOTIDE SEQUENCE</scope>
    <source>
        <strain evidence="2">WJC10195</strain>
    </source>
</reference>